<reference evidence="2" key="1">
    <citation type="journal article" date="2019" name="Sci. Rep.">
        <title>Draft genome of Tanacetum cinerariifolium, the natural source of mosquito coil.</title>
        <authorList>
            <person name="Yamashiro T."/>
            <person name="Shiraishi A."/>
            <person name="Satake H."/>
            <person name="Nakayama K."/>
        </authorList>
    </citation>
    <scope>NUCLEOTIDE SEQUENCE</scope>
</reference>
<accession>A0A699KEV9</accession>
<dbReference type="AlphaFoldDB" id="A0A699KEV9"/>
<protein>
    <submittedName>
        <fullName evidence="2">Uncharacterized protein</fullName>
    </submittedName>
</protein>
<proteinExistence type="predicted"/>
<feature type="compositionally biased region" description="Basic and acidic residues" evidence="1">
    <location>
        <begin position="35"/>
        <end position="47"/>
    </location>
</feature>
<evidence type="ECO:0000313" key="2">
    <source>
        <dbReference type="EMBL" id="GFA91293.1"/>
    </source>
</evidence>
<comment type="caution">
    <text evidence="2">The sequence shown here is derived from an EMBL/GenBank/DDBJ whole genome shotgun (WGS) entry which is preliminary data.</text>
</comment>
<sequence>LYERQKRVIDDFKPMDSDDAVEKEKVLEEPGNTKIEVKQEGDEENIRKRPGRRLKIKATKKSKRQKTDSDLKEKEHLKTFL</sequence>
<dbReference type="EMBL" id="BKCJ010512891">
    <property type="protein sequence ID" value="GFA91293.1"/>
    <property type="molecule type" value="Genomic_DNA"/>
</dbReference>
<feature type="non-terminal residue" evidence="2">
    <location>
        <position position="1"/>
    </location>
</feature>
<organism evidence="2">
    <name type="scientific">Tanacetum cinerariifolium</name>
    <name type="common">Dalmatian daisy</name>
    <name type="synonym">Chrysanthemum cinerariifolium</name>
    <dbReference type="NCBI Taxonomy" id="118510"/>
    <lineage>
        <taxon>Eukaryota</taxon>
        <taxon>Viridiplantae</taxon>
        <taxon>Streptophyta</taxon>
        <taxon>Embryophyta</taxon>
        <taxon>Tracheophyta</taxon>
        <taxon>Spermatophyta</taxon>
        <taxon>Magnoliopsida</taxon>
        <taxon>eudicotyledons</taxon>
        <taxon>Gunneridae</taxon>
        <taxon>Pentapetalae</taxon>
        <taxon>asterids</taxon>
        <taxon>campanulids</taxon>
        <taxon>Asterales</taxon>
        <taxon>Asteraceae</taxon>
        <taxon>Asteroideae</taxon>
        <taxon>Anthemideae</taxon>
        <taxon>Anthemidinae</taxon>
        <taxon>Tanacetum</taxon>
    </lineage>
</organism>
<feature type="compositionally biased region" description="Basic residues" evidence="1">
    <location>
        <begin position="48"/>
        <end position="64"/>
    </location>
</feature>
<gene>
    <name evidence="2" type="ORF">Tci_663265</name>
</gene>
<feature type="compositionally biased region" description="Basic and acidic residues" evidence="1">
    <location>
        <begin position="1"/>
        <end position="28"/>
    </location>
</feature>
<name>A0A699KEV9_TANCI</name>
<feature type="region of interest" description="Disordered" evidence="1">
    <location>
        <begin position="1"/>
        <end position="81"/>
    </location>
</feature>
<evidence type="ECO:0000256" key="1">
    <source>
        <dbReference type="SAM" id="MobiDB-lite"/>
    </source>
</evidence>
<feature type="compositionally biased region" description="Basic and acidic residues" evidence="1">
    <location>
        <begin position="65"/>
        <end position="81"/>
    </location>
</feature>